<comment type="caution">
    <text evidence="1">The sequence shown here is derived from an EMBL/GenBank/DDBJ whole genome shotgun (WGS) entry which is preliminary data.</text>
</comment>
<sequence>MGCQILLKQTRNNAQNTNLLYNLRIKFDKPLSNVAAKIKVPLDRARCKESENAIGCQIVSEQTE</sequence>
<keyword evidence="2" id="KW-1185">Reference proteome</keyword>
<reference evidence="1" key="1">
    <citation type="submission" date="2021-06" db="EMBL/GenBank/DDBJ databases">
        <title>Parelaphostrongylus tenuis whole genome reference sequence.</title>
        <authorList>
            <person name="Garwood T.J."/>
            <person name="Larsen P.A."/>
            <person name="Fountain-Jones N.M."/>
            <person name="Garbe J.R."/>
            <person name="Macchietto M.G."/>
            <person name="Kania S.A."/>
            <person name="Gerhold R.W."/>
            <person name="Richards J.E."/>
            <person name="Wolf T.M."/>
        </authorList>
    </citation>
    <scope>NUCLEOTIDE SEQUENCE</scope>
    <source>
        <strain evidence="1">MNPRO001-30</strain>
        <tissue evidence="1">Meninges</tissue>
    </source>
</reference>
<evidence type="ECO:0000313" key="2">
    <source>
        <dbReference type="Proteomes" id="UP001196413"/>
    </source>
</evidence>
<proteinExistence type="predicted"/>
<organism evidence="1 2">
    <name type="scientific">Parelaphostrongylus tenuis</name>
    <name type="common">Meningeal worm</name>
    <dbReference type="NCBI Taxonomy" id="148309"/>
    <lineage>
        <taxon>Eukaryota</taxon>
        <taxon>Metazoa</taxon>
        <taxon>Ecdysozoa</taxon>
        <taxon>Nematoda</taxon>
        <taxon>Chromadorea</taxon>
        <taxon>Rhabditida</taxon>
        <taxon>Rhabditina</taxon>
        <taxon>Rhabditomorpha</taxon>
        <taxon>Strongyloidea</taxon>
        <taxon>Metastrongylidae</taxon>
        <taxon>Parelaphostrongylus</taxon>
    </lineage>
</organism>
<dbReference type="Proteomes" id="UP001196413">
    <property type="component" value="Unassembled WGS sequence"/>
</dbReference>
<protein>
    <submittedName>
        <fullName evidence="1">Uncharacterized protein</fullName>
    </submittedName>
</protein>
<dbReference type="EMBL" id="JAHQIW010003341">
    <property type="protein sequence ID" value="KAJ1358240.1"/>
    <property type="molecule type" value="Genomic_DNA"/>
</dbReference>
<accession>A0AAD5QQT9</accession>
<evidence type="ECO:0000313" key="1">
    <source>
        <dbReference type="EMBL" id="KAJ1358240.1"/>
    </source>
</evidence>
<gene>
    <name evidence="1" type="ORF">KIN20_016620</name>
</gene>
<name>A0AAD5QQT9_PARTN</name>
<dbReference type="AlphaFoldDB" id="A0AAD5QQT9"/>